<evidence type="ECO:0000313" key="8">
    <source>
        <dbReference type="EMBL" id="KRL48715.1"/>
    </source>
</evidence>
<dbReference type="PATRIC" id="fig|1423805.4.peg.1209"/>
<evidence type="ECO:0000259" key="7">
    <source>
        <dbReference type="Pfam" id="PF04138"/>
    </source>
</evidence>
<evidence type="ECO:0000256" key="2">
    <source>
        <dbReference type="ARBA" id="ARBA00009399"/>
    </source>
</evidence>
<keyword evidence="3 6" id="KW-0812">Transmembrane</keyword>
<evidence type="ECO:0000256" key="6">
    <source>
        <dbReference type="SAM" id="Phobius"/>
    </source>
</evidence>
<dbReference type="PANTHER" id="PTHR38459">
    <property type="entry name" value="PROPHAGE BACTOPRENOL-LINKED GLUCOSE TRANSLOCASE HOMOLOG"/>
    <property type="match status" value="1"/>
</dbReference>
<protein>
    <recommendedName>
        <fullName evidence="7">GtrA/DPMS transmembrane domain-containing protein</fullName>
    </recommendedName>
</protein>
<evidence type="ECO:0000256" key="3">
    <source>
        <dbReference type="ARBA" id="ARBA00022692"/>
    </source>
</evidence>
<accession>A0A0R1R6E7</accession>
<feature type="transmembrane region" description="Helical" evidence="6">
    <location>
        <begin position="64"/>
        <end position="84"/>
    </location>
</feature>
<evidence type="ECO:0000256" key="5">
    <source>
        <dbReference type="ARBA" id="ARBA00023136"/>
    </source>
</evidence>
<name>A0A0R1R6E7_9LACO</name>
<evidence type="ECO:0000256" key="1">
    <source>
        <dbReference type="ARBA" id="ARBA00004141"/>
    </source>
</evidence>
<dbReference type="AlphaFoldDB" id="A0A0R1R6E7"/>
<dbReference type="GO" id="GO:0005886">
    <property type="term" value="C:plasma membrane"/>
    <property type="evidence" value="ECO:0007669"/>
    <property type="project" value="TreeGrafter"/>
</dbReference>
<dbReference type="Proteomes" id="UP000051835">
    <property type="component" value="Unassembled WGS sequence"/>
</dbReference>
<dbReference type="GO" id="GO:0000271">
    <property type="term" value="P:polysaccharide biosynthetic process"/>
    <property type="evidence" value="ECO:0007669"/>
    <property type="project" value="InterPro"/>
</dbReference>
<dbReference type="Pfam" id="PF04138">
    <property type="entry name" value="GtrA_DPMS_TM"/>
    <property type="match status" value="1"/>
</dbReference>
<comment type="subcellular location">
    <subcellularLocation>
        <location evidence="1">Membrane</location>
        <topology evidence="1">Multi-pass membrane protein</topology>
    </subcellularLocation>
</comment>
<dbReference type="InterPro" id="IPR007267">
    <property type="entry name" value="GtrA_DPMS_TM"/>
</dbReference>
<organism evidence="8 9">
    <name type="scientific">Levilactobacillus spicheri DSM 15429</name>
    <dbReference type="NCBI Taxonomy" id="1423805"/>
    <lineage>
        <taxon>Bacteria</taxon>
        <taxon>Bacillati</taxon>
        <taxon>Bacillota</taxon>
        <taxon>Bacilli</taxon>
        <taxon>Lactobacillales</taxon>
        <taxon>Lactobacillaceae</taxon>
        <taxon>Levilactobacillus</taxon>
    </lineage>
</organism>
<comment type="caution">
    <text evidence="8">The sequence shown here is derived from an EMBL/GenBank/DDBJ whole genome shotgun (WGS) entry which is preliminary data.</text>
</comment>
<sequence>MPRGKFPVINHPFSINFQFRTQKGNYPVLNENSELHQHKHPTTEAEFEEELDAVETKANNELQLYAVWGVITVVFNVVLFYLLYHTLHVEYQVANLIDWFFSVLFAFVVNKFFVFKHKTESLFKELTTFYGTRVATYLIEFVILWIGISLLGANGTITKVIGHGIAIAVNYVLSKLFVFKKKETPAGEPTSH</sequence>
<gene>
    <name evidence="8" type="ORF">FD37_GL001177</name>
</gene>
<feature type="transmembrane region" description="Helical" evidence="6">
    <location>
        <begin position="160"/>
        <end position="178"/>
    </location>
</feature>
<keyword evidence="4 6" id="KW-1133">Transmembrane helix</keyword>
<dbReference type="InterPro" id="IPR051401">
    <property type="entry name" value="GtrA_CellWall_Glycosyl"/>
</dbReference>
<feature type="transmembrane region" description="Helical" evidence="6">
    <location>
        <begin position="96"/>
        <end position="114"/>
    </location>
</feature>
<keyword evidence="5 6" id="KW-0472">Membrane</keyword>
<dbReference type="PANTHER" id="PTHR38459:SF5">
    <property type="entry name" value="CELL WALL TEICHOIC ACID GLYCOSYLATION PROTEIN GTCA"/>
    <property type="match status" value="1"/>
</dbReference>
<feature type="transmembrane region" description="Helical" evidence="6">
    <location>
        <begin position="134"/>
        <end position="154"/>
    </location>
</feature>
<evidence type="ECO:0000256" key="4">
    <source>
        <dbReference type="ARBA" id="ARBA00022989"/>
    </source>
</evidence>
<reference evidence="8 9" key="1">
    <citation type="journal article" date="2015" name="Genome Announc.">
        <title>Expanding the biotechnology potential of lactobacilli through comparative genomics of 213 strains and associated genera.</title>
        <authorList>
            <person name="Sun Z."/>
            <person name="Harris H.M."/>
            <person name="McCann A."/>
            <person name="Guo C."/>
            <person name="Argimon S."/>
            <person name="Zhang W."/>
            <person name="Yang X."/>
            <person name="Jeffery I.B."/>
            <person name="Cooney J.C."/>
            <person name="Kagawa T.F."/>
            <person name="Liu W."/>
            <person name="Song Y."/>
            <person name="Salvetti E."/>
            <person name="Wrobel A."/>
            <person name="Rasinkangas P."/>
            <person name="Parkhill J."/>
            <person name="Rea M.C."/>
            <person name="O'Sullivan O."/>
            <person name="Ritari J."/>
            <person name="Douillard F.P."/>
            <person name="Paul Ross R."/>
            <person name="Yang R."/>
            <person name="Briner A.E."/>
            <person name="Felis G.E."/>
            <person name="de Vos W.M."/>
            <person name="Barrangou R."/>
            <person name="Klaenhammer T.R."/>
            <person name="Caufield P.W."/>
            <person name="Cui Y."/>
            <person name="Zhang H."/>
            <person name="O'Toole P.W."/>
        </authorList>
    </citation>
    <scope>NUCLEOTIDE SEQUENCE [LARGE SCALE GENOMIC DNA]</scope>
    <source>
        <strain evidence="8 9">DSM 15429</strain>
    </source>
</reference>
<proteinExistence type="inferred from homology"/>
<comment type="similarity">
    <text evidence="2">Belongs to the GtrA family.</text>
</comment>
<evidence type="ECO:0000313" key="9">
    <source>
        <dbReference type="Proteomes" id="UP000051835"/>
    </source>
</evidence>
<feature type="domain" description="GtrA/DPMS transmembrane" evidence="7">
    <location>
        <begin position="65"/>
        <end position="179"/>
    </location>
</feature>
<dbReference type="EMBL" id="AZFC01000015">
    <property type="protein sequence ID" value="KRL48715.1"/>
    <property type="molecule type" value="Genomic_DNA"/>
</dbReference>